<dbReference type="SUPFAM" id="SSF52540">
    <property type="entry name" value="P-loop containing nucleoside triphosphate hydrolases"/>
    <property type="match status" value="1"/>
</dbReference>
<accession>A0A8H5LJW7</accession>
<comment type="caution">
    <text evidence="5">The sequence shown here is derived from an EMBL/GenBank/DDBJ whole genome shotgun (WGS) entry which is preliminary data.</text>
</comment>
<organism evidence="5 6">
    <name type="scientific">Leucocoprinus leucothites</name>
    <dbReference type="NCBI Taxonomy" id="201217"/>
    <lineage>
        <taxon>Eukaryota</taxon>
        <taxon>Fungi</taxon>
        <taxon>Dikarya</taxon>
        <taxon>Basidiomycota</taxon>
        <taxon>Agaricomycotina</taxon>
        <taxon>Agaricomycetes</taxon>
        <taxon>Agaricomycetidae</taxon>
        <taxon>Agaricales</taxon>
        <taxon>Agaricineae</taxon>
        <taxon>Agaricaceae</taxon>
        <taxon>Leucocoprinus</taxon>
    </lineage>
</organism>
<dbReference type="AlphaFoldDB" id="A0A8H5LJW7"/>
<feature type="region of interest" description="Disordered" evidence="2">
    <location>
        <begin position="720"/>
        <end position="740"/>
    </location>
</feature>
<feature type="region of interest" description="Disordered" evidence="2">
    <location>
        <begin position="1"/>
        <end position="23"/>
    </location>
</feature>
<proteinExistence type="predicted"/>
<evidence type="ECO:0000313" key="4">
    <source>
        <dbReference type="EMBL" id="KAF5344566.1"/>
    </source>
</evidence>
<dbReference type="Pfam" id="PF24883">
    <property type="entry name" value="NPHP3_N"/>
    <property type="match status" value="1"/>
</dbReference>
<feature type="domain" description="Nephrocystin 3-like N-terminal" evidence="3">
    <location>
        <begin position="110"/>
        <end position="260"/>
    </location>
</feature>
<protein>
    <recommendedName>
        <fullName evidence="3">Nephrocystin 3-like N-terminal domain-containing protein</fullName>
    </recommendedName>
</protein>
<name>A0A8H5LJW7_9AGAR</name>
<gene>
    <name evidence="5" type="ORF">D9756_003576</name>
    <name evidence="4" type="ORF">D9756_011459</name>
</gene>
<dbReference type="InterPro" id="IPR056884">
    <property type="entry name" value="NPHP3-like_N"/>
</dbReference>
<dbReference type="OrthoDB" id="4760524at2759"/>
<sequence length="765" mass="86418">MRPDDTSGSPSGTMPQNVNITSGPLTGIFPNASGFRIESFTAYAIDQTTSLGNSTVLQYLSDRIKKCVPGAMLDSADREYPPRCNPDTRRRLRDRIVTWGTVENLGRDWGMLWLSGSAGVGKSAVAQTVAEEFQTRGRLGAAFFFSRPNHLDDPDTVIPTLVYQLAVNHSQYKQILIRRLTDDPLILDKSRKTQFRELIVVPFHILATQHEDTVREPLLIVIDGLDECCDRAAQRELVELIGRLARQVPKLPLIWMICSRPESHLKAVFSDPDHPITCHRESLVIEDREAESDSWRILRSGFADIRRHYMDQLDPEWPRYIDLEKIATIASGHLGFVSFVLRFIGDEQYSDPTGQLRVCIRFLKRLPESQGPVNPLHALDLLYYQILSNVPDRDLPTTMRIVGMLILYPTQHDLPAQNHANFLELDQAAFYRSLQHLHSVLDIPLAQKASSEPIRVYHASFSDFLRDPSRSGRFCLDKGLIHLDVATKSLRWQNHMILAARGCTRTYPKLKWVRRQDDWDSVLHSLDKYSAEVGWNACCSVRQESVPTLINQFETFEFSGLQKAPEDFGTFLLWLYRLGPLSDSLIRIREAAPGLIDAGLTPIVGVPTLSLEHDVPDVAGYLHEFGFQDEDLSSSTPRILNVELGSDPRTLYVTLLLHQAISWTPYSPARSLTTPSTSFASLKLYRSITEPCPPLQMNNAEEQIGPSIFRQDPILRSDKEPPISLFTSESPSGRLDPLPLMKNDVDAPLVDSPQPIRVPLPFDEF</sequence>
<dbReference type="PANTHER" id="PTHR10039">
    <property type="entry name" value="AMELOGENIN"/>
    <property type="match status" value="1"/>
</dbReference>
<evidence type="ECO:0000256" key="2">
    <source>
        <dbReference type="SAM" id="MobiDB-lite"/>
    </source>
</evidence>
<evidence type="ECO:0000313" key="5">
    <source>
        <dbReference type="EMBL" id="KAF5359844.1"/>
    </source>
</evidence>
<dbReference type="Proteomes" id="UP000559027">
    <property type="component" value="Unassembled WGS sequence"/>
</dbReference>
<evidence type="ECO:0000256" key="1">
    <source>
        <dbReference type="ARBA" id="ARBA00022737"/>
    </source>
</evidence>
<keyword evidence="6" id="KW-1185">Reference proteome</keyword>
<dbReference type="PANTHER" id="PTHR10039:SF14">
    <property type="entry name" value="NACHT DOMAIN-CONTAINING PROTEIN"/>
    <property type="match status" value="1"/>
</dbReference>
<keyword evidence="1" id="KW-0677">Repeat</keyword>
<reference evidence="5 6" key="1">
    <citation type="journal article" date="2020" name="ISME J.">
        <title>Uncovering the hidden diversity of litter-decomposition mechanisms in mushroom-forming fungi.</title>
        <authorList>
            <person name="Floudas D."/>
            <person name="Bentzer J."/>
            <person name="Ahren D."/>
            <person name="Johansson T."/>
            <person name="Persson P."/>
            <person name="Tunlid A."/>
        </authorList>
    </citation>
    <scope>NUCLEOTIDE SEQUENCE [LARGE SCALE GENOMIC DNA]</scope>
    <source>
        <strain evidence="5 6">CBS 146.42</strain>
    </source>
</reference>
<dbReference type="Gene3D" id="3.40.50.300">
    <property type="entry name" value="P-loop containing nucleotide triphosphate hydrolases"/>
    <property type="match status" value="1"/>
</dbReference>
<dbReference type="InterPro" id="IPR027417">
    <property type="entry name" value="P-loop_NTPase"/>
</dbReference>
<dbReference type="EMBL" id="JAACJO010000060">
    <property type="protein sequence ID" value="KAF5344566.1"/>
    <property type="molecule type" value="Genomic_DNA"/>
</dbReference>
<evidence type="ECO:0000259" key="3">
    <source>
        <dbReference type="Pfam" id="PF24883"/>
    </source>
</evidence>
<evidence type="ECO:0000313" key="6">
    <source>
        <dbReference type="Proteomes" id="UP000559027"/>
    </source>
</evidence>
<dbReference type="EMBL" id="JAACJO010000004">
    <property type="protein sequence ID" value="KAF5359844.1"/>
    <property type="molecule type" value="Genomic_DNA"/>
</dbReference>